<protein>
    <submittedName>
        <fullName evidence="2">Uncharacterized protein</fullName>
    </submittedName>
</protein>
<evidence type="ECO:0000313" key="3">
    <source>
        <dbReference type="Proteomes" id="UP001058381"/>
    </source>
</evidence>
<reference evidence="2" key="1">
    <citation type="submission" date="2022-04" db="EMBL/GenBank/DDBJ databases">
        <title>Xanthomonas prunicola pv. tritici, a pathogen causing a previously unreported foliar disease of wheat.</title>
        <authorList>
            <person name="Clavijo F."/>
            <person name="Curland R.D."/>
            <person name="Dill-Macky R."/>
            <person name="Pereyra S."/>
            <person name="Roman-Reyna V."/>
            <person name="Siri M.I."/>
        </authorList>
    </citation>
    <scope>NUCLEOTIDE SEQUENCE</scope>
    <source>
        <strain evidence="2">CIX249</strain>
    </source>
</reference>
<evidence type="ECO:0000256" key="1">
    <source>
        <dbReference type="SAM" id="MobiDB-lite"/>
    </source>
</evidence>
<accession>A0A9Q9IYU9</accession>
<feature type="region of interest" description="Disordered" evidence="1">
    <location>
        <begin position="50"/>
        <end position="71"/>
    </location>
</feature>
<sequence>MSAVIPFPVSARGADLVRAIATERGYGPVVAGQLARTFRPDNVRPLRVQASQHVREPEESATAFGDGPEAA</sequence>
<dbReference type="RefSeq" id="WP_047693056.1">
    <property type="nucleotide sequence ID" value="NZ_CP096142.1"/>
</dbReference>
<proteinExistence type="predicted"/>
<name>A0A9Q9IYU9_9XANT</name>
<dbReference type="Proteomes" id="UP001058381">
    <property type="component" value="Chromosome"/>
</dbReference>
<dbReference type="GeneID" id="75150309"/>
<dbReference type="EMBL" id="CP096142">
    <property type="protein sequence ID" value="UXA66050.1"/>
    <property type="molecule type" value="Genomic_DNA"/>
</dbReference>
<organism evidence="2 3">
    <name type="scientific">Xanthomonas prunicola</name>
    <dbReference type="NCBI Taxonomy" id="2053930"/>
    <lineage>
        <taxon>Bacteria</taxon>
        <taxon>Pseudomonadati</taxon>
        <taxon>Pseudomonadota</taxon>
        <taxon>Gammaproteobacteria</taxon>
        <taxon>Lysobacterales</taxon>
        <taxon>Lysobacteraceae</taxon>
        <taxon>Xanthomonas</taxon>
    </lineage>
</organism>
<dbReference type="AlphaFoldDB" id="A0A9Q9IYU9"/>
<gene>
    <name evidence="2" type="ORF">M0D43_03115</name>
</gene>
<evidence type="ECO:0000313" key="2">
    <source>
        <dbReference type="EMBL" id="UXA66050.1"/>
    </source>
</evidence>